<evidence type="ECO:0000313" key="4">
    <source>
        <dbReference type="Proteomes" id="UP000624279"/>
    </source>
</evidence>
<sequence>MLFRNRSNRIDRINGYNSKDNISFGIVLIVIGSFFLLDRLDMINAREYYQYWPALIALSGVICVVRASQLSEVLDGFMQIGIAAWLYAVTQHLYGLTWSNSWPLFIIAIGINIVIKYFAEKPKA</sequence>
<proteinExistence type="predicted"/>
<dbReference type="Proteomes" id="UP000624279">
    <property type="component" value="Unassembled WGS sequence"/>
</dbReference>
<reference evidence="3 4" key="1">
    <citation type="submission" date="2020-08" db="EMBL/GenBank/DDBJ databases">
        <title>Novel species isolated from subtropical streams in China.</title>
        <authorList>
            <person name="Lu H."/>
        </authorList>
    </citation>
    <scope>NUCLEOTIDE SEQUENCE [LARGE SCALE GENOMIC DNA]</scope>
    <source>
        <strain evidence="3 4">LX15W</strain>
    </source>
</reference>
<name>A0ABR6Y800_9BURK</name>
<dbReference type="InterPro" id="IPR054331">
    <property type="entry name" value="LiaF_TM"/>
</dbReference>
<keyword evidence="1" id="KW-0472">Membrane</keyword>
<organism evidence="3 4">
    <name type="scientific">Undibacterium flavidum</name>
    <dbReference type="NCBI Taxonomy" id="2762297"/>
    <lineage>
        <taxon>Bacteria</taxon>
        <taxon>Pseudomonadati</taxon>
        <taxon>Pseudomonadota</taxon>
        <taxon>Betaproteobacteria</taxon>
        <taxon>Burkholderiales</taxon>
        <taxon>Oxalobacteraceae</taxon>
        <taxon>Undibacterium</taxon>
    </lineage>
</organism>
<keyword evidence="4" id="KW-1185">Reference proteome</keyword>
<keyword evidence="1" id="KW-1133">Transmembrane helix</keyword>
<gene>
    <name evidence="3" type="ORF">H8K55_03905</name>
</gene>
<dbReference type="EMBL" id="JACOGA010000003">
    <property type="protein sequence ID" value="MBC3872721.1"/>
    <property type="molecule type" value="Genomic_DNA"/>
</dbReference>
<dbReference type="RefSeq" id="WP_186940737.1">
    <property type="nucleotide sequence ID" value="NZ_JACOGA010000003.1"/>
</dbReference>
<accession>A0ABR6Y800</accession>
<feature type="transmembrane region" description="Helical" evidence="1">
    <location>
        <begin position="102"/>
        <end position="119"/>
    </location>
</feature>
<evidence type="ECO:0000313" key="3">
    <source>
        <dbReference type="EMBL" id="MBC3872721.1"/>
    </source>
</evidence>
<dbReference type="Pfam" id="PF22570">
    <property type="entry name" value="LiaF-TM"/>
    <property type="match status" value="1"/>
</dbReference>
<evidence type="ECO:0000259" key="2">
    <source>
        <dbReference type="Pfam" id="PF22570"/>
    </source>
</evidence>
<feature type="transmembrane region" description="Helical" evidence="1">
    <location>
        <begin position="21"/>
        <end position="37"/>
    </location>
</feature>
<feature type="domain" description="LiaF transmembrane" evidence="2">
    <location>
        <begin position="24"/>
        <end position="116"/>
    </location>
</feature>
<protein>
    <recommendedName>
        <fullName evidence="2">LiaF transmembrane domain-containing protein</fullName>
    </recommendedName>
</protein>
<comment type="caution">
    <text evidence="3">The sequence shown here is derived from an EMBL/GenBank/DDBJ whole genome shotgun (WGS) entry which is preliminary data.</text>
</comment>
<keyword evidence="1" id="KW-0812">Transmembrane</keyword>
<feature type="transmembrane region" description="Helical" evidence="1">
    <location>
        <begin position="77"/>
        <end position="96"/>
    </location>
</feature>
<evidence type="ECO:0000256" key="1">
    <source>
        <dbReference type="SAM" id="Phobius"/>
    </source>
</evidence>
<feature type="transmembrane region" description="Helical" evidence="1">
    <location>
        <begin position="49"/>
        <end position="65"/>
    </location>
</feature>